<proteinExistence type="predicted"/>
<dbReference type="FunFam" id="1.50.10.130:FF:000002">
    <property type="entry name" value="Ent-copalyl diphosphate synthase, chloroplastic"/>
    <property type="match status" value="1"/>
</dbReference>
<evidence type="ECO:0000256" key="3">
    <source>
        <dbReference type="ARBA" id="ARBA00022842"/>
    </source>
</evidence>
<dbReference type="Gene3D" id="1.50.10.130">
    <property type="entry name" value="Terpene synthase, N-terminal domain"/>
    <property type="match status" value="1"/>
</dbReference>
<keyword evidence="3" id="KW-0460">Magnesium</keyword>
<dbReference type="InterPro" id="IPR036965">
    <property type="entry name" value="Terpene_synth_N_sf"/>
</dbReference>
<dbReference type="GO" id="GO:0009686">
    <property type="term" value="P:gibberellin biosynthetic process"/>
    <property type="evidence" value="ECO:0007669"/>
    <property type="project" value="TreeGrafter"/>
</dbReference>
<dbReference type="SUPFAM" id="SSF48239">
    <property type="entry name" value="Terpenoid cyclases/Protein prenyltransferases"/>
    <property type="match status" value="2"/>
</dbReference>
<dbReference type="GO" id="GO:0000287">
    <property type="term" value="F:magnesium ion binding"/>
    <property type="evidence" value="ECO:0007669"/>
    <property type="project" value="TreeGrafter"/>
</dbReference>
<gene>
    <name evidence="6" type="ORF">TRITD_7Av1G276340</name>
</gene>
<dbReference type="PANTHER" id="PTHR31739">
    <property type="entry name" value="ENT-COPALYL DIPHOSPHATE SYNTHASE, CHLOROPLASTIC"/>
    <property type="match status" value="1"/>
</dbReference>
<dbReference type="Gramene" id="TRITD7Av1G276340.5">
    <property type="protein sequence ID" value="TRITD7Av1G276340.5"/>
    <property type="gene ID" value="TRITD7Av1G276340"/>
</dbReference>
<dbReference type="SFLD" id="SFLDG01605">
    <property type="entry name" value="Terpene_Cyclase_Like_1_N-term"/>
    <property type="match status" value="1"/>
</dbReference>
<evidence type="ECO:0000256" key="1">
    <source>
        <dbReference type="ARBA" id="ARBA00001946"/>
    </source>
</evidence>
<protein>
    <recommendedName>
        <fullName evidence="5">Terpene synthase N-terminal domain-containing protein</fullName>
    </recommendedName>
</protein>
<dbReference type="EMBL" id="LT934123">
    <property type="protein sequence ID" value="VAI81808.1"/>
    <property type="molecule type" value="Genomic_DNA"/>
</dbReference>
<dbReference type="SFLD" id="SFLDG01014">
    <property type="entry name" value="Terpene_Cyclase_Like_1_N-term"/>
    <property type="match status" value="1"/>
</dbReference>
<dbReference type="AlphaFoldDB" id="A0A9R1BVS9"/>
<evidence type="ECO:0000259" key="5">
    <source>
        <dbReference type="Pfam" id="PF01397"/>
    </source>
</evidence>
<dbReference type="FunFam" id="1.50.10.160:FF:000001">
    <property type="entry name" value="Ent-copalyl diphosphate synthase"/>
    <property type="match status" value="1"/>
</dbReference>
<evidence type="ECO:0000313" key="7">
    <source>
        <dbReference type="Proteomes" id="UP000324705"/>
    </source>
</evidence>
<dbReference type="InterPro" id="IPR001906">
    <property type="entry name" value="Terpene_synth_N"/>
</dbReference>
<dbReference type="InterPro" id="IPR008930">
    <property type="entry name" value="Terpenoid_cyclase/PrenylTrfase"/>
</dbReference>
<name>A0A9R1BVS9_TRITD</name>
<dbReference type="Gene3D" id="1.50.10.160">
    <property type="match status" value="1"/>
</dbReference>
<keyword evidence="2" id="KW-0479">Metal-binding</keyword>
<dbReference type="PANTHER" id="PTHR31739:SF51">
    <property type="entry name" value="ENT-COPALYL DIPHOSPHATE SYNTHASE 1, CHLOROPLASTIC"/>
    <property type="match status" value="1"/>
</dbReference>
<keyword evidence="4" id="KW-0413">Isomerase</keyword>
<evidence type="ECO:0000256" key="4">
    <source>
        <dbReference type="ARBA" id="ARBA00023235"/>
    </source>
</evidence>
<dbReference type="GO" id="GO:0010333">
    <property type="term" value="F:terpene synthase activity"/>
    <property type="evidence" value="ECO:0007669"/>
    <property type="project" value="InterPro"/>
</dbReference>
<dbReference type="Proteomes" id="UP000324705">
    <property type="component" value="Chromosome 7A"/>
</dbReference>
<sequence length="419" mass="48117">MMLGSMSDGEINVSVYDTAWVALVPSLDDSDSPQFPTTLRWILDNQLPDGSWGDAALFSAYDRVINTLACLVALTKWSLGPDKCRRGLSFLEENVWRLAEEDLELMPIGFEIAFPSLLEVAKSLGIGFPYDDHALQRIYANREVKLKRIPVEMMHRIPTSILHSLEGMPVVDWQKILRLQSTDGSFLYSPSATAYALMQTGDPKCFEYIDRIVKKFNGGVPNVYPVDLFERIWAVDRLERLGISRYFKQEIKQCLDYVHRHWTDEGIGWARNSTVIDVDDTSMAFRLLRLHGYNVSPSVFEKFEKDGEFFCFVGQSTQAVTGMYNLNRASQVRFPGEDLLQRAGRFSYEFLREREAHGTIRDKWIIAKDLPGEVKYTLDFPWYASLPHVEARVYLDQYGGDNDVWIGKTLYRKIPELIC</sequence>
<evidence type="ECO:0000313" key="6">
    <source>
        <dbReference type="EMBL" id="VAI81808.1"/>
    </source>
</evidence>
<accession>A0A9R1BVS9</accession>
<dbReference type="InterPro" id="IPR050148">
    <property type="entry name" value="Terpene_synthase-like"/>
</dbReference>
<keyword evidence="7" id="KW-1185">Reference proteome</keyword>
<dbReference type="GO" id="GO:0009507">
    <property type="term" value="C:chloroplast"/>
    <property type="evidence" value="ECO:0007669"/>
    <property type="project" value="TreeGrafter"/>
</dbReference>
<dbReference type="GO" id="GO:0016853">
    <property type="term" value="F:isomerase activity"/>
    <property type="evidence" value="ECO:0007669"/>
    <property type="project" value="UniProtKB-KW"/>
</dbReference>
<feature type="domain" description="Terpene synthase N-terminal" evidence="5">
    <location>
        <begin position="172"/>
        <end position="378"/>
    </location>
</feature>
<comment type="cofactor">
    <cofactor evidence="1">
        <name>Mg(2+)</name>
        <dbReference type="ChEBI" id="CHEBI:18420"/>
    </cofactor>
</comment>
<evidence type="ECO:0000256" key="2">
    <source>
        <dbReference type="ARBA" id="ARBA00022723"/>
    </source>
</evidence>
<dbReference type="Pfam" id="PF01397">
    <property type="entry name" value="Terpene_synth"/>
    <property type="match status" value="1"/>
</dbReference>
<reference evidence="6 7" key="1">
    <citation type="submission" date="2017-09" db="EMBL/GenBank/DDBJ databases">
        <authorList>
            <consortium name="International Durum Wheat Genome Sequencing Consortium (IDWGSC)"/>
            <person name="Milanesi L."/>
        </authorList>
    </citation>
    <scope>NUCLEOTIDE SEQUENCE [LARGE SCALE GENOMIC DNA]</scope>
    <source>
        <strain evidence="7">cv. Svevo</strain>
    </source>
</reference>
<organism evidence="6 7">
    <name type="scientific">Triticum turgidum subsp. durum</name>
    <name type="common">Durum wheat</name>
    <name type="synonym">Triticum durum</name>
    <dbReference type="NCBI Taxonomy" id="4567"/>
    <lineage>
        <taxon>Eukaryota</taxon>
        <taxon>Viridiplantae</taxon>
        <taxon>Streptophyta</taxon>
        <taxon>Embryophyta</taxon>
        <taxon>Tracheophyta</taxon>
        <taxon>Spermatophyta</taxon>
        <taxon>Magnoliopsida</taxon>
        <taxon>Liliopsida</taxon>
        <taxon>Poales</taxon>
        <taxon>Poaceae</taxon>
        <taxon>BOP clade</taxon>
        <taxon>Pooideae</taxon>
        <taxon>Triticodae</taxon>
        <taxon>Triticeae</taxon>
        <taxon>Triticinae</taxon>
        <taxon>Triticum</taxon>
    </lineage>
</organism>